<gene>
    <name evidence="2" type="ORF">Ssi02_53650</name>
</gene>
<sequence>MPDHFLLRPAHRILEQCLALSPDETLLVLTDSATTKYGAAFAAAGHIIGAEVVELTMTPRTRHGEEPPAPVAAAMAAADAIVAPTTFSVNHSQARLAASRAGARLIFMPDVCDEVFTDGSLEIDFAERKVVIDRIAAILDAGSTYRVTTPGGTDLTASIAGKKAVPQSGICHEPGTISPPPCIEVAVAPDEGTLEGVMVVDGALVPGGPAESPVRVTFQQGRITSIEGGRQADAFRALLESYGDQNMYHAVELGLGMNPNARIGSGGGLEDEAELGTMHVGIGNGITFGSSVRAPGHCDLVTRDARVTVDGVVILADGVTLPQA</sequence>
<evidence type="ECO:0000256" key="1">
    <source>
        <dbReference type="ARBA" id="ARBA00022723"/>
    </source>
</evidence>
<name>A0A919VEH8_9ACTN</name>
<evidence type="ECO:0000313" key="3">
    <source>
        <dbReference type="Proteomes" id="UP000606172"/>
    </source>
</evidence>
<organism evidence="2 3">
    <name type="scientific">Sinosporangium siamense</name>
    <dbReference type="NCBI Taxonomy" id="1367973"/>
    <lineage>
        <taxon>Bacteria</taxon>
        <taxon>Bacillati</taxon>
        <taxon>Actinomycetota</taxon>
        <taxon>Actinomycetes</taxon>
        <taxon>Streptosporangiales</taxon>
        <taxon>Streptosporangiaceae</taxon>
        <taxon>Sinosporangium</taxon>
    </lineage>
</organism>
<dbReference type="RefSeq" id="WP_204030219.1">
    <property type="nucleotide sequence ID" value="NZ_BOOW01000034.1"/>
</dbReference>
<accession>A0A919VEH8</accession>
<dbReference type="EMBL" id="BOOW01000034">
    <property type="protein sequence ID" value="GII95134.1"/>
    <property type="molecule type" value="Genomic_DNA"/>
</dbReference>
<evidence type="ECO:0000313" key="2">
    <source>
        <dbReference type="EMBL" id="GII95134.1"/>
    </source>
</evidence>
<evidence type="ECO:0008006" key="4">
    <source>
        <dbReference type="Google" id="ProtNLM"/>
    </source>
</evidence>
<proteinExistence type="predicted"/>
<dbReference type="Proteomes" id="UP000606172">
    <property type="component" value="Unassembled WGS sequence"/>
</dbReference>
<dbReference type="SUPFAM" id="SSF144052">
    <property type="entry name" value="Thermophilic metalloprotease-like"/>
    <property type="match status" value="1"/>
</dbReference>
<dbReference type="PANTHER" id="PTHR34448">
    <property type="entry name" value="AMINOPEPTIDASE"/>
    <property type="match status" value="1"/>
</dbReference>
<dbReference type="InterPro" id="IPR058739">
    <property type="entry name" value="NicX"/>
</dbReference>
<keyword evidence="3" id="KW-1185">Reference proteome</keyword>
<protein>
    <recommendedName>
        <fullName evidence="4">Leucyl aminopeptidase</fullName>
    </recommendedName>
</protein>
<comment type="caution">
    <text evidence="2">The sequence shown here is derived from an EMBL/GenBank/DDBJ whole genome shotgun (WGS) entry which is preliminary data.</text>
</comment>
<dbReference type="Pfam" id="PF26233">
    <property type="entry name" value="NicX"/>
    <property type="match status" value="1"/>
</dbReference>
<dbReference type="InterPro" id="IPR052170">
    <property type="entry name" value="M29_Exopeptidase"/>
</dbReference>
<keyword evidence="1" id="KW-0479">Metal-binding</keyword>
<reference evidence="2" key="1">
    <citation type="submission" date="2021-01" db="EMBL/GenBank/DDBJ databases">
        <title>Whole genome shotgun sequence of Sinosporangium siamense NBRC 109515.</title>
        <authorList>
            <person name="Komaki H."/>
            <person name="Tamura T."/>
        </authorList>
    </citation>
    <scope>NUCLEOTIDE SEQUENCE</scope>
    <source>
        <strain evidence="2">NBRC 109515</strain>
    </source>
</reference>
<dbReference type="PANTHER" id="PTHR34448:SF1">
    <property type="entry name" value="BLL6088 PROTEIN"/>
    <property type="match status" value="1"/>
</dbReference>
<dbReference type="AlphaFoldDB" id="A0A919VEH8"/>
<dbReference type="GO" id="GO:0046872">
    <property type="term" value="F:metal ion binding"/>
    <property type="evidence" value="ECO:0007669"/>
    <property type="project" value="UniProtKB-KW"/>
</dbReference>